<organism evidence="5 6">
    <name type="scientific">Psychrobacillus psychrotolerans</name>
    <dbReference type="NCBI Taxonomy" id="126156"/>
    <lineage>
        <taxon>Bacteria</taxon>
        <taxon>Bacillati</taxon>
        <taxon>Bacillota</taxon>
        <taxon>Bacilli</taxon>
        <taxon>Bacillales</taxon>
        <taxon>Bacillaceae</taxon>
        <taxon>Psychrobacillus</taxon>
    </lineage>
</organism>
<dbReference type="SUPFAM" id="SSF48498">
    <property type="entry name" value="Tetracyclin repressor-like, C-terminal domain"/>
    <property type="match status" value="1"/>
</dbReference>
<dbReference type="InterPro" id="IPR009057">
    <property type="entry name" value="Homeodomain-like_sf"/>
</dbReference>
<dbReference type="OrthoDB" id="9812484at2"/>
<dbReference type="InterPro" id="IPR036271">
    <property type="entry name" value="Tet_transcr_reg_TetR-rel_C_sf"/>
</dbReference>
<dbReference type="InterPro" id="IPR050624">
    <property type="entry name" value="HTH-type_Tx_Regulator"/>
</dbReference>
<dbReference type="EMBL" id="FOXU01000012">
    <property type="protein sequence ID" value="SFQ77613.1"/>
    <property type="molecule type" value="Genomic_DNA"/>
</dbReference>
<dbReference type="InterPro" id="IPR001647">
    <property type="entry name" value="HTH_TetR"/>
</dbReference>
<dbReference type="Gene3D" id="1.10.10.60">
    <property type="entry name" value="Homeodomain-like"/>
    <property type="match status" value="1"/>
</dbReference>
<dbReference type="PRINTS" id="PR00455">
    <property type="entry name" value="HTHTETR"/>
</dbReference>
<sequence length="189" mass="21963">MDRRQEILEAATKSFSLFGFKATTMEQIAKIANVGKGTIYTFFENKEVLFQEIVLRVITEMKQEATKVINEEASFQENAYAALMKMLEFRDTHQLFAKIIAEEQEWRTPAVIQVRAQIEQAIVSFIKQKVDKYINAGEIRQVNSELVAYLLLKGYLAFVNDWNLTHEKPLTEKEITDFFQDTIFHSLII</sequence>
<reference evidence="6" key="1">
    <citation type="submission" date="2016-10" db="EMBL/GenBank/DDBJ databases">
        <authorList>
            <person name="Varghese N."/>
            <person name="Submissions S."/>
        </authorList>
    </citation>
    <scope>NUCLEOTIDE SEQUENCE [LARGE SCALE GENOMIC DNA]</scope>
    <source>
        <strain evidence="6">DSM 11706</strain>
    </source>
</reference>
<name>A0A1I6B9K2_9BACI</name>
<keyword evidence="2 3" id="KW-0238">DNA-binding</keyword>
<keyword evidence="1" id="KW-0678">Repressor</keyword>
<accession>A0A1I6B9K2</accession>
<gene>
    <name evidence="5" type="ORF">SAMN05421670_0283</name>
</gene>
<dbReference type="PROSITE" id="PS50977">
    <property type="entry name" value="HTH_TETR_2"/>
    <property type="match status" value="1"/>
</dbReference>
<feature type="domain" description="HTH tetR-type" evidence="4">
    <location>
        <begin position="1"/>
        <end position="61"/>
    </location>
</feature>
<evidence type="ECO:0000259" key="4">
    <source>
        <dbReference type="PROSITE" id="PS50977"/>
    </source>
</evidence>
<dbReference type="Gene3D" id="1.10.357.10">
    <property type="entry name" value="Tetracycline Repressor, domain 2"/>
    <property type="match status" value="1"/>
</dbReference>
<dbReference type="PANTHER" id="PTHR43479">
    <property type="entry name" value="ACREF/ENVCD OPERON REPRESSOR-RELATED"/>
    <property type="match status" value="1"/>
</dbReference>
<evidence type="ECO:0000256" key="3">
    <source>
        <dbReference type="PROSITE-ProRule" id="PRU00335"/>
    </source>
</evidence>
<proteinExistence type="predicted"/>
<dbReference type="PROSITE" id="PS01081">
    <property type="entry name" value="HTH_TETR_1"/>
    <property type="match status" value="1"/>
</dbReference>
<dbReference type="InterPro" id="IPR023772">
    <property type="entry name" value="DNA-bd_HTH_TetR-type_CS"/>
</dbReference>
<keyword evidence="6" id="KW-1185">Reference proteome</keyword>
<dbReference type="Pfam" id="PF00440">
    <property type="entry name" value="TetR_N"/>
    <property type="match status" value="1"/>
</dbReference>
<feature type="DNA-binding region" description="H-T-H motif" evidence="3">
    <location>
        <begin position="24"/>
        <end position="43"/>
    </location>
</feature>
<dbReference type="Proteomes" id="UP000198734">
    <property type="component" value="Unassembled WGS sequence"/>
</dbReference>
<dbReference type="AlphaFoldDB" id="A0A1I6B9K2"/>
<dbReference type="STRING" id="126156.SAMN05421670_0283"/>
<evidence type="ECO:0000256" key="2">
    <source>
        <dbReference type="ARBA" id="ARBA00023125"/>
    </source>
</evidence>
<evidence type="ECO:0000313" key="6">
    <source>
        <dbReference type="Proteomes" id="UP000198734"/>
    </source>
</evidence>
<dbReference type="SUPFAM" id="SSF46689">
    <property type="entry name" value="Homeodomain-like"/>
    <property type="match status" value="1"/>
</dbReference>
<dbReference type="RefSeq" id="WP_093538610.1">
    <property type="nucleotide sequence ID" value="NZ_FOXU01000012.1"/>
</dbReference>
<dbReference type="PANTHER" id="PTHR43479:SF11">
    <property type="entry name" value="ACREF_ENVCD OPERON REPRESSOR-RELATED"/>
    <property type="match status" value="1"/>
</dbReference>
<evidence type="ECO:0000256" key="1">
    <source>
        <dbReference type="ARBA" id="ARBA00022491"/>
    </source>
</evidence>
<protein>
    <submittedName>
        <fullName evidence="5">Transcriptional regulator, TetR family</fullName>
    </submittedName>
</protein>
<evidence type="ECO:0000313" key="5">
    <source>
        <dbReference type="EMBL" id="SFQ77613.1"/>
    </source>
</evidence>
<dbReference type="GO" id="GO:0003677">
    <property type="term" value="F:DNA binding"/>
    <property type="evidence" value="ECO:0007669"/>
    <property type="project" value="UniProtKB-UniRule"/>
</dbReference>